<dbReference type="PATRIC" id="fig|670052.7.peg.2959"/>
<feature type="transmembrane region" description="Helical" evidence="6">
    <location>
        <begin position="116"/>
        <end position="135"/>
    </location>
</feature>
<protein>
    <submittedName>
        <fullName evidence="7">Membrane protein</fullName>
    </submittedName>
</protein>
<proteinExistence type="predicted"/>
<dbReference type="GO" id="GO:0030026">
    <property type="term" value="P:intracellular manganese ion homeostasis"/>
    <property type="evidence" value="ECO:0007669"/>
    <property type="project" value="InterPro"/>
</dbReference>
<dbReference type="GO" id="GO:0012505">
    <property type="term" value="C:endomembrane system"/>
    <property type="evidence" value="ECO:0007669"/>
    <property type="project" value="UniProtKB-SubCell"/>
</dbReference>
<feature type="region of interest" description="Disordered" evidence="5">
    <location>
        <begin position="46"/>
        <end position="81"/>
    </location>
</feature>
<sequence>MPAGPSAVSLHLVWLDAPAIAGAPAQKGRTERPVPLVTAPPQCLAGLMSESDPARQPTGPAPSSPAAEPDHATEPHSPGHASRLNWLRAGVLGANDGIVSVAALVVGVAAATSDSAAILIAGVASLLAGAISMALGEYVSVSSQRDTERALINKERAELATMPEQELAELAGLYQAKGLSAETARLVADELTAHDALGAHLEVELHIGADELTNPWHAAFASAVAFTVGAILPLLAVLLPPPEWRVPATFVSVAVALIITGWLSAFLGDSPRMRAIARVLIGGLLALGVTYLIGGLLGTTI</sequence>
<dbReference type="EMBL" id="CP016282">
    <property type="protein sequence ID" value="ANP73819.1"/>
    <property type="molecule type" value="Genomic_DNA"/>
</dbReference>
<feature type="transmembrane region" description="Helical" evidence="6">
    <location>
        <begin position="218"/>
        <end position="240"/>
    </location>
</feature>
<dbReference type="KEGG" id="cart:PA27867_2881"/>
<evidence type="ECO:0000313" key="8">
    <source>
        <dbReference type="Proteomes" id="UP000092582"/>
    </source>
</evidence>
<evidence type="ECO:0000256" key="1">
    <source>
        <dbReference type="ARBA" id="ARBA00004127"/>
    </source>
</evidence>
<dbReference type="STRING" id="670052.PA27867_2881"/>
<keyword evidence="4 6" id="KW-0472">Membrane</keyword>
<organism evidence="7 8">
    <name type="scientific">Cryobacterium arcticum</name>
    <dbReference type="NCBI Taxonomy" id="670052"/>
    <lineage>
        <taxon>Bacteria</taxon>
        <taxon>Bacillati</taxon>
        <taxon>Actinomycetota</taxon>
        <taxon>Actinomycetes</taxon>
        <taxon>Micrococcales</taxon>
        <taxon>Microbacteriaceae</taxon>
        <taxon>Cryobacterium</taxon>
    </lineage>
</organism>
<dbReference type="Pfam" id="PF01988">
    <property type="entry name" value="VIT1"/>
    <property type="match status" value="1"/>
</dbReference>
<evidence type="ECO:0000313" key="7">
    <source>
        <dbReference type="EMBL" id="ANP73819.1"/>
    </source>
</evidence>
<dbReference type="Proteomes" id="UP000092582">
    <property type="component" value="Chromosome 1"/>
</dbReference>
<reference evidence="7 8" key="1">
    <citation type="submission" date="2016-06" db="EMBL/GenBank/DDBJ databases">
        <title>Genome sequencing of Cryobacterium arcticum PAMC 27867.</title>
        <authorList>
            <person name="Lee J."/>
            <person name="Kim O.-S."/>
        </authorList>
    </citation>
    <scope>NUCLEOTIDE SEQUENCE [LARGE SCALE GENOMIC DNA]</scope>
    <source>
        <strain evidence="7 8">PAMC 27867</strain>
    </source>
</reference>
<keyword evidence="2 6" id="KW-0812">Transmembrane</keyword>
<evidence type="ECO:0000256" key="3">
    <source>
        <dbReference type="ARBA" id="ARBA00022989"/>
    </source>
</evidence>
<evidence type="ECO:0000256" key="6">
    <source>
        <dbReference type="SAM" id="Phobius"/>
    </source>
</evidence>
<evidence type="ECO:0000256" key="4">
    <source>
        <dbReference type="ARBA" id="ARBA00023136"/>
    </source>
</evidence>
<keyword evidence="8" id="KW-1185">Reference proteome</keyword>
<feature type="transmembrane region" description="Helical" evidence="6">
    <location>
        <begin position="279"/>
        <end position="298"/>
    </location>
</feature>
<feature type="transmembrane region" description="Helical" evidence="6">
    <location>
        <begin position="86"/>
        <end position="110"/>
    </location>
</feature>
<comment type="subcellular location">
    <subcellularLocation>
        <location evidence="1">Endomembrane system</location>
        <topology evidence="1">Multi-pass membrane protein</topology>
    </subcellularLocation>
</comment>
<feature type="transmembrane region" description="Helical" evidence="6">
    <location>
        <begin position="246"/>
        <end position="267"/>
    </location>
</feature>
<dbReference type="AlphaFoldDB" id="A0A1B1BMH4"/>
<dbReference type="InterPro" id="IPR008217">
    <property type="entry name" value="Ccc1_fam"/>
</dbReference>
<gene>
    <name evidence="7" type="ORF">PA27867_2881</name>
</gene>
<dbReference type="CDD" id="cd02432">
    <property type="entry name" value="Nodulin-21_like_1"/>
    <property type="match status" value="1"/>
</dbReference>
<evidence type="ECO:0000256" key="2">
    <source>
        <dbReference type="ARBA" id="ARBA00022692"/>
    </source>
</evidence>
<dbReference type="GO" id="GO:0005384">
    <property type="term" value="F:manganese ion transmembrane transporter activity"/>
    <property type="evidence" value="ECO:0007669"/>
    <property type="project" value="InterPro"/>
</dbReference>
<keyword evidence="3 6" id="KW-1133">Transmembrane helix</keyword>
<dbReference type="PANTHER" id="PTHR31851">
    <property type="entry name" value="FE(2+)/MN(2+) TRANSPORTER PCL1"/>
    <property type="match status" value="1"/>
</dbReference>
<evidence type="ECO:0000256" key="5">
    <source>
        <dbReference type="SAM" id="MobiDB-lite"/>
    </source>
</evidence>
<accession>A0A1B1BMH4</accession>
<name>A0A1B1BMH4_9MICO</name>